<dbReference type="OrthoDB" id="435382at2759"/>
<protein>
    <submittedName>
        <fullName evidence="1">Uncharacterized protein</fullName>
    </submittedName>
</protein>
<keyword evidence="2" id="KW-1185">Reference proteome</keyword>
<dbReference type="AlphaFoldDB" id="A0A9K3KAV7"/>
<name>A0A9K3KAV7_9STRA</name>
<evidence type="ECO:0000313" key="2">
    <source>
        <dbReference type="Proteomes" id="UP000693970"/>
    </source>
</evidence>
<evidence type="ECO:0000313" key="1">
    <source>
        <dbReference type="EMBL" id="KAG7340352.1"/>
    </source>
</evidence>
<organism evidence="1 2">
    <name type="scientific">Nitzschia inconspicua</name>
    <dbReference type="NCBI Taxonomy" id="303405"/>
    <lineage>
        <taxon>Eukaryota</taxon>
        <taxon>Sar</taxon>
        <taxon>Stramenopiles</taxon>
        <taxon>Ochrophyta</taxon>
        <taxon>Bacillariophyta</taxon>
        <taxon>Bacillariophyceae</taxon>
        <taxon>Bacillariophycidae</taxon>
        <taxon>Bacillariales</taxon>
        <taxon>Bacillariaceae</taxon>
        <taxon>Nitzschia</taxon>
    </lineage>
</organism>
<reference evidence="1" key="1">
    <citation type="journal article" date="2021" name="Sci. Rep.">
        <title>Diploid genomic architecture of Nitzschia inconspicua, an elite biomass production diatom.</title>
        <authorList>
            <person name="Oliver A."/>
            <person name="Podell S."/>
            <person name="Pinowska A."/>
            <person name="Traller J.C."/>
            <person name="Smith S.R."/>
            <person name="McClure R."/>
            <person name="Beliaev A."/>
            <person name="Bohutskyi P."/>
            <person name="Hill E.A."/>
            <person name="Rabines A."/>
            <person name="Zheng H."/>
            <person name="Allen L.Z."/>
            <person name="Kuo A."/>
            <person name="Grigoriev I.V."/>
            <person name="Allen A.E."/>
            <person name="Hazlebeck D."/>
            <person name="Allen E.E."/>
        </authorList>
    </citation>
    <scope>NUCLEOTIDE SEQUENCE</scope>
    <source>
        <strain evidence="1">Hildebrandi</strain>
    </source>
</reference>
<accession>A0A9K3KAV7</accession>
<comment type="caution">
    <text evidence="1">The sequence shown here is derived from an EMBL/GenBank/DDBJ whole genome shotgun (WGS) entry which is preliminary data.</text>
</comment>
<sequence>MFLPTAVEENKRKEAERKAAFKNIEEWCLQIIPETIRNDAQVSIQEVQCGDPMCAPIDTAVTIQFSSGCNGIFGLPMEAKDVTLDDLKDNFPTIDVLEKWHAGEDADWPPIDEEPEFPELRFSVGTRVLCRIGPDANKDWAPGTIVLLWYREPNWPKGSFAPYKIELDDGRSIFAPGDMDQVIRLDPSSAAENE</sequence>
<reference evidence="1" key="2">
    <citation type="submission" date="2021-04" db="EMBL/GenBank/DDBJ databases">
        <authorList>
            <person name="Podell S."/>
        </authorList>
    </citation>
    <scope>NUCLEOTIDE SEQUENCE</scope>
    <source>
        <strain evidence="1">Hildebrandi</strain>
    </source>
</reference>
<dbReference type="EMBL" id="JAGRRH010000027">
    <property type="protein sequence ID" value="KAG7340352.1"/>
    <property type="molecule type" value="Genomic_DNA"/>
</dbReference>
<proteinExistence type="predicted"/>
<gene>
    <name evidence="1" type="ORF">IV203_023895</name>
</gene>
<dbReference type="Proteomes" id="UP000693970">
    <property type="component" value="Unassembled WGS sequence"/>
</dbReference>